<dbReference type="RefSeq" id="WP_344027312.1">
    <property type="nucleotide sequence ID" value="NZ_BAAABX010000048.1"/>
</dbReference>
<name>A0ABP3IR45_9ACTN</name>
<evidence type="ECO:0000259" key="3">
    <source>
        <dbReference type="PROSITE" id="PS50075"/>
    </source>
</evidence>
<protein>
    <recommendedName>
        <fullName evidence="3">Carrier domain-containing protein</fullName>
    </recommendedName>
</protein>
<dbReference type="InterPro" id="IPR036736">
    <property type="entry name" value="ACP-like_sf"/>
</dbReference>
<evidence type="ECO:0000256" key="2">
    <source>
        <dbReference type="ARBA" id="ARBA00022553"/>
    </source>
</evidence>
<dbReference type="Gene3D" id="1.10.1200.10">
    <property type="entry name" value="ACP-like"/>
    <property type="match status" value="1"/>
</dbReference>
<keyword evidence="1" id="KW-0596">Phosphopantetheine</keyword>
<dbReference type="Proteomes" id="UP001500879">
    <property type="component" value="Unassembled WGS sequence"/>
</dbReference>
<dbReference type="EMBL" id="BAAABX010000048">
    <property type="protein sequence ID" value="GAA0419190.1"/>
    <property type="molecule type" value="Genomic_DNA"/>
</dbReference>
<keyword evidence="5" id="KW-1185">Reference proteome</keyword>
<dbReference type="PROSITE" id="PS50075">
    <property type="entry name" value="CARRIER"/>
    <property type="match status" value="1"/>
</dbReference>
<gene>
    <name evidence="4" type="ORF">GCM10010357_45700</name>
</gene>
<dbReference type="InterPro" id="IPR009081">
    <property type="entry name" value="PP-bd_ACP"/>
</dbReference>
<evidence type="ECO:0000256" key="1">
    <source>
        <dbReference type="ARBA" id="ARBA00022450"/>
    </source>
</evidence>
<organism evidence="4 5">
    <name type="scientific">Streptomyces luteireticuli</name>
    <dbReference type="NCBI Taxonomy" id="173858"/>
    <lineage>
        <taxon>Bacteria</taxon>
        <taxon>Bacillati</taxon>
        <taxon>Actinomycetota</taxon>
        <taxon>Actinomycetes</taxon>
        <taxon>Kitasatosporales</taxon>
        <taxon>Streptomycetaceae</taxon>
        <taxon>Streptomyces</taxon>
    </lineage>
</organism>
<feature type="domain" description="Carrier" evidence="3">
    <location>
        <begin position="7"/>
        <end position="82"/>
    </location>
</feature>
<dbReference type="SMART" id="SM00823">
    <property type="entry name" value="PKS_PP"/>
    <property type="match status" value="1"/>
</dbReference>
<evidence type="ECO:0000313" key="4">
    <source>
        <dbReference type="EMBL" id="GAA0419190.1"/>
    </source>
</evidence>
<dbReference type="InterPro" id="IPR020806">
    <property type="entry name" value="PKS_PP-bd"/>
</dbReference>
<dbReference type="Pfam" id="PF00550">
    <property type="entry name" value="PP-binding"/>
    <property type="match status" value="1"/>
</dbReference>
<reference evidence="5" key="1">
    <citation type="journal article" date="2019" name="Int. J. Syst. Evol. Microbiol.">
        <title>The Global Catalogue of Microorganisms (GCM) 10K type strain sequencing project: providing services to taxonomists for standard genome sequencing and annotation.</title>
        <authorList>
            <consortium name="The Broad Institute Genomics Platform"/>
            <consortium name="The Broad Institute Genome Sequencing Center for Infectious Disease"/>
            <person name="Wu L."/>
            <person name="Ma J."/>
        </authorList>
    </citation>
    <scope>NUCLEOTIDE SEQUENCE [LARGE SCALE GENOMIC DNA]</scope>
    <source>
        <strain evidence="5">JCM 4788</strain>
    </source>
</reference>
<dbReference type="SUPFAM" id="SSF47336">
    <property type="entry name" value="ACP-like"/>
    <property type="match status" value="1"/>
</dbReference>
<accession>A0ABP3IR45</accession>
<sequence>MNTNSTTVDLEHLRTTIAEVLELDPEEVTDDARYVEDLGVDSLLALEMQIALEEQYGVQLTEADLGEATSLRATYDLVMRKTMAG</sequence>
<dbReference type="SMART" id="SM01294">
    <property type="entry name" value="PKS_PP_betabranch"/>
    <property type="match status" value="1"/>
</dbReference>
<keyword evidence="2" id="KW-0597">Phosphoprotein</keyword>
<evidence type="ECO:0000313" key="5">
    <source>
        <dbReference type="Proteomes" id="UP001500879"/>
    </source>
</evidence>
<comment type="caution">
    <text evidence="4">The sequence shown here is derived from an EMBL/GenBank/DDBJ whole genome shotgun (WGS) entry which is preliminary data.</text>
</comment>
<proteinExistence type="predicted"/>